<evidence type="ECO:0000256" key="1">
    <source>
        <dbReference type="SAM" id="Phobius"/>
    </source>
</evidence>
<dbReference type="RefSeq" id="WP_211862901.1">
    <property type="nucleotide sequence ID" value="NZ_JAAEDM010000042.1"/>
</dbReference>
<feature type="non-terminal residue" evidence="2">
    <location>
        <position position="155"/>
    </location>
</feature>
<keyword evidence="1" id="KW-1133">Transmembrane helix</keyword>
<keyword evidence="3" id="KW-1185">Reference proteome</keyword>
<comment type="caution">
    <text evidence="2">The sequence shown here is derived from an EMBL/GenBank/DDBJ whole genome shotgun (WGS) entry which is preliminary data.</text>
</comment>
<dbReference type="EMBL" id="JAAEDM010000042">
    <property type="protein sequence ID" value="MBR0672482.1"/>
    <property type="molecule type" value="Genomic_DNA"/>
</dbReference>
<keyword evidence="1" id="KW-0812">Transmembrane</keyword>
<accession>A0A9X9WZA3</accession>
<dbReference type="Pfam" id="PF13779">
    <property type="entry name" value="DUF4175"/>
    <property type="match status" value="1"/>
</dbReference>
<dbReference type="InterPro" id="IPR012683">
    <property type="entry name" value="CHP02302_TM"/>
</dbReference>
<proteinExistence type="predicted"/>
<organism evidence="2 3">
    <name type="scientific">Neoroseomonas soli</name>
    <dbReference type="NCBI Taxonomy" id="1081025"/>
    <lineage>
        <taxon>Bacteria</taxon>
        <taxon>Pseudomonadati</taxon>
        <taxon>Pseudomonadota</taxon>
        <taxon>Alphaproteobacteria</taxon>
        <taxon>Acetobacterales</taxon>
        <taxon>Acetobacteraceae</taxon>
        <taxon>Neoroseomonas</taxon>
    </lineage>
</organism>
<dbReference type="Proteomes" id="UP001138751">
    <property type="component" value="Unassembled WGS sequence"/>
</dbReference>
<reference evidence="2" key="1">
    <citation type="submission" date="2020-01" db="EMBL/GenBank/DDBJ databases">
        <authorList>
            <person name="Rat A."/>
        </authorList>
    </citation>
    <scope>NUCLEOTIDE SEQUENCE</scope>
    <source>
        <strain evidence="2">LMG 31231</strain>
    </source>
</reference>
<evidence type="ECO:0000313" key="3">
    <source>
        <dbReference type="Proteomes" id="UP001138751"/>
    </source>
</evidence>
<gene>
    <name evidence="2" type="ORF">GXW76_14985</name>
</gene>
<feature type="transmembrane region" description="Helical" evidence="1">
    <location>
        <begin position="21"/>
        <end position="46"/>
    </location>
</feature>
<sequence length="155" mass="16964">MTPPNRLATRLARRTRLARLALWWEAAWPALWPPLGVIGLFVVAALSGLPLLLPPWLHLALLAGFAAALARTGQRALRHLHLPALPAAERRLERDSGLPHRPIATLGDRPTGNDPVALALWQAHRRRAEERLSALRVAPPRPGLAARDPRALRGG</sequence>
<feature type="transmembrane region" description="Helical" evidence="1">
    <location>
        <begin position="52"/>
        <end position="70"/>
    </location>
</feature>
<name>A0A9X9WZA3_9PROT</name>
<keyword evidence="1" id="KW-0472">Membrane</keyword>
<reference evidence="2" key="2">
    <citation type="journal article" date="2021" name="Syst. Appl. Microbiol.">
        <title>Roseomonas hellenica sp. nov., isolated from roots of wild-growing Alkanna tinctoria.</title>
        <authorList>
            <person name="Rat A."/>
            <person name="Naranjo H.D."/>
            <person name="Lebbe L."/>
            <person name="Cnockaert M."/>
            <person name="Krigas N."/>
            <person name="Grigoriadou K."/>
            <person name="Maloupa E."/>
            <person name="Willems A."/>
        </authorList>
    </citation>
    <scope>NUCLEOTIDE SEQUENCE</scope>
    <source>
        <strain evidence="2">LMG 31231</strain>
    </source>
</reference>
<evidence type="ECO:0000313" key="2">
    <source>
        <dbReference type="EMBL" id="MBR0672482.1"/>
    </source>
</evidence>
<dbReference type="AlphaFoldDB" id="A0A9X9WZA3"/>
<protein>
    <submittedName>
        <fullName evidence="2">DUF4175 domain-containing protein</fullName>
    </submittedName>
</protein>